<evidence type="ECO:0000259" key="1">
    <source>
        <dbReference type="PROSITE" id="PS51186"/>
    </source>
</evidence>
<dbReference type="Pfam" id="PF00583">
    <property type="entry name" value="Acetyltransf_1"/>
    <property type="match status" value="1"/>
</dbReference>
<dbReference type="Proteomes" id="UP000307378">
    <property type="component" value="Unassembled WGS sequence"/>
</dbReference>
<organism evidence="2 3">
    <name type="scientific">Rhizobium rosettiformans W3</name>
    <dbReference type="NCBI Taxonomy" id="538378"/>
    <lineage>
        <taxon>Bacteria</taxon>
        <taxon>Pseudomonadati</taxon>
        <taxon>Pseudomonadota</taxon>
        <taxon>Alphaproteobacteria</taxon>
        <taxon>Hyphomicrobiales</taxon>
        <taxon>Rhizobiaceae</taxon>
        <taxon>Rhizobium/Agrobacterium group</taxon>
        <taxon>Rhizobium</taxon>
    </lineage>
</organism>
<protein>
    <submittedName>
        <fullName evidence="2">GNAT family N-acetyltransferase</fullName>
    </submittedName>
</protein>
<feature type="domain" description="N-acetyltransferase" evidence="1">
    <location>
        <begin position="27"/>
        <end position="163"/>
    </location>
</feature>
<dbReference type="CDD" id="cd04301">
    <property type="entry name" value="NAT_SF"/>
    <property type="match status" value="1"/>
</dbReference>
<name>A0A4S8Q463_9HYPH</name>
<evidence type="ECO:0000313" key="2">
    <source>
        <dbReference type="EMBL" id="THV38928.1"/>
    </source>
</evidence>
<dbReference type="InterPro" id="IPR016181">
    <property type="entry name" value="Acyl_CoA_acyltransferase"/>
</dbReference>
<dbReference type="SUPFAM" id="SSF55729">
    <property type="entry name" value="Acyl-CoA N-acyltransferases (Nat)"/>
    <property type="match status" value="1"/>
</dbReference>
<dbReference type="GO" id="GO:0016747">
    <property type="term" value="F:acyltransferase activity, transferring groups other than amino-acyl groups"/>
    <property type="evidence" value="ECO:0007669"/>
    <property type="project" value="InterPro"/>
</dbReference>
<dbReference type="AlphaFoldDB" id="A0A4S8Q463"/>
<dbReference type="PROSITE" id="PS51186">
    <property type="entry name" value="GNAT"/>
    <property type="match status" value="1"/>
</dbReference>
<sequence>MAADMLVKLYELQANTDLDRRMEAEGVTIRRALVPELSGLCAWIEPRFGAGWASEATAAIMRQPVTCWIAHEGETLLGFACHEATMKGFFGPTGVDEAARGRGIGHALLIRTLMDMRDQGYGYAIIGGAGPMGFYEKSVGAIAIPGSSPGIYKDMLPLAAPSGMTD</sequence>
<dbReference type="RefSeq" id="WP_136537921.1">
    <property type="nucleotide sequence ID" value="NZ_STGU01000001.1"/>
</dbReference>
<keyword evidence="2" id="KW-0808">Transferase</keyword>
<gene>
    <name evidence="2" type="ORF">FAA86_00720</name>
</gene>
<dbReference type="Gene3D" id="3.40.630.30">
    <property type="match status" value="1"/>
</dbReference>
<dbReference type="InterPro" id="IPR000182">
    <property type="entry name" value="GNAT_dom"/>
</dbReference>
<dbReference type="EMBL" id="STGU01000001">
    <property type="protein sequence ID" value="THV38928.1"/>
    <property type="molecule type" value="Genomic_DNA"/>
</dbReference>
<proteinExistence type="predicted"/>
<evidence type="ECO:0000313" key="3">
    <source>
        <dbReference type="Proteomes" id="UP000307378"/>
    </source>
</evidence>
<accession>A0A4S8Q463</accession>
<comment type="caution">
    <text evidence="2">The sequence shown here is derived from an EMBL/GenBank/DDBJ whole genome shotgun (WGS) entry which is preliminary data.</text>
</comment>
<reference evidence="2 3" key="1">
    <citation type="submission" date="2019-04" db="EMBL/GenBank/DDBJ databases">
        <title>genome sequence of strain W3.</title>
        <authorList>
            <person name="Gao J."/>
            <person name="Sun J."/>
        </authorList>
    </citation>
    <scope>NUCLEOTIDE SEQUENCE [LARGE SCALE GENOMIC DNA]</scope>
    <source>
        <strain evidence="2 3">W3</strain>
    </source>
</reference>